<evidence type="ECO:0000256" key="1">
    <source>
        <dbReference type="SAM" id="MobiDB-lite"/>
    </source>
</evidence>
<feature type="region of interest" description="Disordered" evidence="1">
    <location>
        <begin position="27"/>
        <end position="53"/>
    </location>
</feature>
<reference evidence="2 3" key="1">
    <citation type="submission" date="2024-10" db="EMBL/GenBank/DDBJ databases">
        <title>The Natural Products Discovery Center: Release of the First 8490 Sequenced Strains for Exploring Actinobacteria Biosynthetic Diversity.</title>
        <authorList>
            <person name="Kalkreuter E."/>
            <person name="Kautsar S.A."/>
            <person name="Yang D."/>
            <person name="Bader C.D."/>
            <person name="Teijaro C.N."/>
            <person name="Fluegel L."/>
            <person name="Davis C.M."/>
            <person name="Simpson J.R."/>
            <person name="Lauterbach L."/>
            <person name="Steele A.D."/>
            <person name="Gui C."/>
            <person name="Meng S."/>
            <person name="Li G."/>
            <person name="Viehrig K."/>
            <person name="Ye F."/>
            <person name="Su P."/>
            <person name="Kiefer A.F."/>
            <person name="Nichols A."/>
            <person name="Cepeda A.J."/>
            <person name="Yan W."/>
            <person name="Fan B."/>
            <person name="Jiang Y."/>
            <person name="Adhikari A."/>
            <person name="Zheng C.-J."/>
            <person name="Schuster L."/>
            <person name="Cowan T.M."/>
            <person name="Smanski M.J."/>
            <person name="Chevrette M.G."/>
            <person name="De Carvalho L.P.S."/>
            <person name="Shen B."/>
        </authorList>
    </citation>
    <scope>NUCLEOTIDE SEQUENCE [LARGE SCALE GENOMIC DNA]</scope>
    <source>
        <strain evidence="2 3">NPDC093086</strain>
    </source>
</reference>
<accession>A0ABW8HFQ7</accession>
<name>A0ABW8HFQ7_9ACTN</name>
<proteinExistence type="predicted"/>
<protein>
    <submittedName>
        <fullName evidence="2">Uncharacterized protein</fullName>
    </submittedName>
</protein>
<evidence type="ECO:0000313" key="3">
    <source>
        <dbReference type="Proteomes" id="UP001617907"/>
    </source>
</evidence>
<feature type="compositionally biased region" description="Basic and acidic residues" evidence="1">
    <location>
        <begin position="27"/>
        <end position="38"/>
    </location>
</feature>
<dbReference type="EMBL" id="JBIVPC010000013">
    <property type="protein sequence ID" value="MFJ6039423.1"/>
    <property type="molecule type" value="Genomic_DNA"/>
</dbReference>
<organism evidence="2 3">
    <name type="scientific">Streptomyces ardesiacus</name>
    <dbReference type="NCBI Taxonomy" id="285564"/>
    <lineage>
        <taxon>Bacteria</taxon>
        <taxon>Bacillati</taxon>
        <taxon>Actinomycetota</taxon>
        <taxon>Actinomycetes</taxon>
        <taxon>Kitasatosporales</taxon>
        <taxon>Streptomycetaceae</taxon>
        <taxon>Streptomyces</taxon>
    </lineage>
</organism>
<keyword evidence="3" id="KW-1185">Reference proteome</keyword>
<dbReference type="RefSeq" id="WP_350891734.1">
    <property type="nucleotide sequence ID" value="NZ_JBEOTR010000022.1"/>
</dbReference>
<dbReference type="Proteomes" id="UP001617907">
    <property type="component" value="Unassembled WGS sequence"/>
</dbReference>
<comment type="caution">
    <text evidence="2">The sequence shown here is derived from an EMBL/GenBank/DDBJ whole genome shotgun (WGS) entry which is preliminary data.</text>
</comment>
<gene>
    <name evidence="2" type="ORF">ACIQFM_24575</name>
</gene>
<evidence type="ECO:0000313" key="2">
    <source>
        <dbReference type="EMBL" id="MFJ6039423.1"/>
    </source>
</evidence>
<sequence length="91" mass="10066">MPAHRHRFVERPPPQVHAVRHTLADLHDGAGEFEQHHDRPGHRRPGTPPGPTPGLCLLARGGLINFNVGDITNTINTSAHKAKSPMKRPQR</sequence>